<keyword evidence="9 11" id="KW-1015">Disulfide bond</keyword>
<keyword evidence="7 11" id="KW-0805">Transcription regulation</keyword>
<reference evidence="15" key="1">
    <citation type="journal article" date="2019" name="Int. J. Syst. Evol. Microbiol.">
        <title>The Global Catalogue of Microorganisms (GCM) 10K type strain sequencing project: providing services to taxonomists for standard genome sequencing and annotation.</title>
        <authorList>
            <consortium name="The Broad Institute Genomics Platform"/>
            <consortium name="The Broad Institute Genome Sequencing Center for Infectious Disease"/>
            <person name="Wu L."/>
            <person name="Ma J."/>
        </authorList>
    </citation>
    <scope>NUCLEOTIDE SEQUENCE [LARGE SCALE GENOMIC DNA]</scope>
    <source>
        <strain evidence="15">JCM 3146</strain>
    </source>
</reference>
<comment type="subcellular location">
    <subcellularLocation>
        <location evidence="1 11">Cytoplasm</location>
    </subcellularLocation>
</comment>
<accession>A0ABP3H752</accession>
<dbReference type="Pfam" id="PF02467">
    <property type="entry name" value="Whib"/>
    <property type="match status" value="1"/>
</dbReference>
<evidence type="ECO:0000313" key="14">
    <source>
        <dbReference type="EMBL" id="GAA0361113.1"/>
    </source>
</evidence>
<evidence type="ECO:0000256" key="3">
    <source>
        <dbReference type="ARBA" id="ARBA00022485"/>
    </source>
</evidence>
<comment type="PTM">
    <text evidence="11">Upon Fe-S cluster removal intramolecular disulfide bonds are formed.</text>
</comment>
<comment type="similarity">
    <text evidence="2 11">Belongs to the WhiB family.</text>
</comment>
<dbReference type="InterPro" id="IPR034768">
    <property type="entry name" value="4FE4S_WBL"/>
</dbReference>
<comment type="cofactor">
    <cofactor evidence="11">
        <name>[4Fe-4S] cluster</name>
        <dbReference type="ChEBI" id="CHEBI:49883"/>
    </cofactor>
    <text evidence="11">Binds 1 [4Fe-4S] cluster per subunit. Following nitrosylation of the [4Fe-4S] cluster binds 1 [4Fe-8(NO)] cluster per subunit.</text>
</comment>
<protein>
    <recommendedName>
        <fullName evidence="11">Transcriptional regulator WhiB</fullName>
    </recommendedName>
</protein>
<feature type="binding site" evidence="11">
    <location>
        <position position="13"/>
    </location>
    <ligand>
        <name>[4Fe-4S] cluster</name>
        <dbReference type="ChEBI" id="CHEBI:49883"/>
    </ligand>
</feature>
<evidence type="ECO:0000259" key="13">
    <source>
        <dbReference type="PROSITE" id="PS51674"/>
    </source>
</evidence>
<feature type="region of interest" description="Disordered" evidence="12">
    <location>
        <begin position="68"/>
        <end position="96"/>
    </location>
</feature>
<dbReference type="PANTHER" id="PTHR38839">
    <property type="entry name" value="TRANSCRIPTIONAL REGULATOR WHID-RELATED"/>
    <property type="match status" value="1"/>
</dbReference>
<sequence>MLFDVSWMNRAECQKVDPEVFFPIGSGSLTPAQVAEARAVCGRCPVRQDCLRYALETGQGHGVWGGIDEDERRVMRSGSRRRPVGASRPERGHRAR</sequence>
<dbReference type="InterPro" id="IPR003482">
    <property type="entry name" value="Whib"/>
</dbReference>
<comment type="function">
    <text evidence="11">Acts as a transcriptional regulator. Probably redox-responsive. The apo- but not holo-form probably binds DNA.</text>
</comment>
<dbReference type="PROSITE" id="PS51674">
    <property type="entry name" value="4FE4S_WBL"/>
    <property type="match status" value="1"/>
</dbReference>
<keyword evidence="3 11" id="KW-0004">4Fe-4S</keyword>
<evidence type="ECO:0000256" key="8">
    <source>
        <dbReference type="ARBA" id="ARBA00023125"/>
    </source>
</evidence>
<proteinExistence type="inferred from homology"/>
<evidence type="ECO:0000256" key="1">
    <source>
        <dbReference type="ARBA" id="ARBA00004496"/>
    </source>
</evidence>
<evidence type="ECO:0000256" key="5">
    <source>
        <dbReference type="ARBA" id="ARBA00023004"/>
    </source>
</evidence>
<dbReference type="HAMAP" id="MF_01479">
    <property type="entry name" value="WhiB"/>
    <property type="match status" value="1"/>
</dbReference>
<comment type="caution">
    <text evidence="14">The sequence shown here is derived from an EMBL/GenBank/DDBJ whole genome shotgun (WGS) entry which is preliminary data.</text>
</comment>
<keyword evidence="10 11" id="KW-0804">Transcription</keyword>
<evidence type="ECO:0000256" key="9">
    <source>
        <dbReference type="ARBA" id="ARBA00023157"/>
    </source>
</evidence>
<dbReference type="Proteomes" id="UP001501822">
    <property type="component" value="Unassembled WGS sequence"/>
</dbReference>
<dbReference type="RefSeq" id="WP_252805916.1">
    <property type="nucleotide sequence ID" value="NZ_JAMXMX010000014.1"/>
</dbReference>
<comment type="PTM">
    <text evidence="11">The Fe-S cluster can be nitrosylated by nitric oxide (NO).</text>
</comment>
<evidence type="ECO:0000256" key="12">
    <source>
        <dbReference type="SAM" id="MobiDB-lite"/>
    </source>
</evidence>
<evidence type="ECO:0000256" key="7">
    <source>
        <dbReference type="ARBA" id="ARBA00023015"/>
    </source>
</evidence>
<dbReference type="PANTHER" id="PTHR38839:SF6">
    <property type="entry name" value="TRANSCRIPTIONAL REGULATOR WHIB1"/>
    <property type="match status" value="1"/>
</dbReference>
<keyword evidence="11" id="KW-0963">Cytoplasm</keyword>
<keyword evidence="4 11" id="KW-0479">Metal-binding</keyword>
<keyword evidence="5 11" id="KW-0408">Iron</keyword>
<keyword evidence="8 11" id="KW-0238">DNA-binding</keyword>
<evidence type="ECO:0000256" key="4">
    <source>
        <dbReference type="ARBA" id="ARBA00022723"/>
    </source>
</evidence>
<keyword evidence="6 11" id="KW-0411">Iron-sulfur</keyword>
<evidence type="ECO:0000256" key="2">
    <source>
        <dbReference type="ARBA" id="ARBA00006597"/>
    </source>
</evidence>
<feature type="binding site" evidence="11">
    <location>
        <position position="44"/>
    </location>
    <ligand>
        <name>[4Fe-4S] cluster</name>
        <dbReference type="ChEBI" id="CHEBI:49883"/>
    </ligand>
</feature>
<evidence type="ECO:0000256" key="6">
    <source>
        <dbReference type="ARBA" id="ARBA00023014"/>
    </source>
</evidence>
<gene>
    <name evidence="11" type="primary">whiB</name>
    <name evidence="14" type="ORF">GCM10010151_58750</name>
</gene>
<keyword evidence="15" id="KW-1185">Reference proteome</keyword>
<dbReference type="EMBL" id="BAAABM010000054">
    <property type="protein sequence ID" value="GAA0361113.1"/>
    <property type="molecule type" value="Genomic_DNA"/>
</dbReference>
<feature type="binding site" evidence="11">
    <location>
        <position position="41"/>
    </location>
    <ligand>
        <name>[4Fe-4S] cluster</name>
        <dbReference type="ChEBI" id="CHEBI:49883"/>
    </ligand>
</feature>
<evidence type="ECO:0000256" key="10">
    <source>
        <dbReference type="ARBA" id="ARBA00023163"/>
    </source>
</evidence>
<evidence type="ECO:0000256" key="11">
    <source>
        <dbReference type="HAMAP-Rule" id="MF_01479"/>
    </source>
</evidence>
<evidence type="ECO:0000313" key="15">
    <source>
        <dbReference type="Proteomes" id="UP001501822"/>
    </source>
</evidence>
<feature type="domain" description="4Fe-4S Wbl-type" evidence="13">
    <location>
        <begin position="12"/>
        <end position="74"/>
    </location>
</feature>
<feature type="binding site" evidence="11">
    <location>
        <position position="50"/>
    </location>
    <ligand>
        <name>[4Fe-4S] cluster</name>
        <dbReference type="ChEBI" id="CHEBI:49883"/>
    </ligand>
</feature>
<name>A0ABP3H752_9ACTN</name>
<organism evidence="14 15">
    <name type="scientific">Actinoallomurus spadix</name>
    <dbReference type="NCBI Taxonomy" id="79912"/>
    <lineage>
        <taxon>Bacteria</taxon>
        <taxon>Bacillati</taxon>
        <taxon>Actinomycetota</taxon>
        <taxon>Actinomycetes</taxon>
        <taxon>Streptosporangiales</taxon>
        <taxon>Thermomonosporaceae</taxon>
        <taxon>Actinoallomurus</taxon>
    </lineage>
</organism>